<sequence>MQDWGKDLNEFKTIMEKKDPNIKVEILEENGKPLQI</sequence>
<proteinExistence type="predicted"/>
<name>A0A0F9B327_9ZZZZ</name>
<gene>
    <name evidence="1" type="ORF">LCGC14_2496790</name>
</gene>
<accession>A0A0F9B327</accession>
<reference evidence="1" key="1">
    <citation type="journal article" date="2015" name="Nature">
        <title>Complex archaea that bridge the gap between prokaryotes and eukaryotes.</title>
        <authorList>
            <person name="Spang A."/>
            <person name="Saw J.H."/>
            <person name="Jorgensen S.L."/>
            <person name="Zaremba-Niedzwiedzka K."/>
            <person name="Martijn J."/>
            <person name="Lind A.E."/>
            <person name="van Eijk R."/>
            <person name="Schleper C."/>
            <person name="Guy L."/>
            <person name="Ettema T.J."/>
        </authorList>
    </citation>
    <scope>NUCLEOTIDE SEQUENCE</scope>
</reference>
<comment type="caution">
    <text evidence="1">The sequence shown here is derived from an EMBL/GenBank/DDBJ whole genome shotgun (WGS) entry which is preliminary data.</text>
</comment>
<protein>
    <submittedName>
        <fullName evidence="1">Uncharacterized protein</fullName>
    </submittedName>
</protein>
<evidence type="ECO:0000313" key="1">
    <source>
        <dbReference type="EMBL" id="KKL16319.1"/>
    </source>
</evidence>
<dbReference type="AlphaFoldDB" id="A0A0F9B327"/>
<organism evidence="1">
    <name type="scientific">marine sediment metagenome</name>
    <dbReference type="NCBI Taxonomy" id="412755"/>
    <lineage>
        <taxon>unclassified sequences</taxon>
        <taxon>metagenomes</taxon>
        <taxon>ecological metagenomes</taxon>
    </lineage>
</organism>
<dbReference type="EMBL" id="LAZR01039712">
    <property type="protein sequence ID" value="KKL16319.1"/>
    <property type="molecule type" value="Genomic_DNA"/>
</dbReference>